<evidence type="ECO:0000313" key="2">
    <source>
        <dbReference type="EMBL" id="PIW16195.1"/>
    </source>
</evidence>
<feature type="region of interest" description="Disordered" evidence="1">
    <location>
        <begin position="137"/>
        <end position="160"/>
    </location>
</feature>
<evidence type="ECO:0000256" key="1">
    <source>
        <dbReference type="SAM" id="MobiDB-lite"/>
    </source>
</evidence>
<organism evidence="2 3">
    <name type="scientific">bacterium (Candidatus Blackallbacteria) CG17_big_fil_post_rev_8_21_14_2_50_48_46</name>
    <dbReference type="NCBI Taxonomy" id="2014261"/>
    <lineage>
        <taxon>Bacteria</taxon>
        <taxon>Candidatus Blackallbacteria</taxon>
    </lineage>
</organism>
<proteinExistence type="predicted"/>
<name>A0A2M7G2Y5_9BACT</name>
<sequence>MQVNQPPNPQEWLKGITARPAQGIPEAPPGASPPAAEAPPTLSKDHQKIRIGMDKGSGIFKIFESNPRETIDQLRNARGPARDQLLLGFQKELDQMDKKELAFARNYLIDLMASPDNKDDQFLGVLLKTVNRELDSRPDVEFNPIPRPLKPTHPPDFRLD</sequence>
<accession>A0A2M7G2Y5</accession>
<comment type="caution">
    <text evidence="2">The sequence shown here is derived from an EMBL/GenBank/DDBJ whole genome shotgun (WGS) entry which is preliminary data.</text>
</comment>
<reference evidence="2 3" key="1">
    <citation type="submission" date="2017-09" db="EMBL/GenBank/DDBJ databases">
        <title>Depth-based differentiation of microbial function through sediment-hosted aquifers and enrichment of novel symbionts in the deep terrestrial subsurface.</title>
        <authorList>
            <person name="Probst A.J."/>
            <person name="Ladd B."/>
            <person name="Jarett J.K."/>
            <person name="Geller-Mcgrath D.E."/>
            <person name="Sieber C.M."/>
            <person name="Emerson J.B."/>
            <person name="Anantharaman K."/>
            <person name="Thomas B.C."/>
            <person name="Malmstrom R."/>
            <person name="Stieglmeier M."/>
            <person name="Klingl A."/>
            <person name="Woyke T."/>
            <person name="Ryan C.M."/>
            <person name="Banfield J.F."/>
        </authorList>
    </citation>
    <scope>NUCLEOTIDE SEQUENCE [LARGE SCALE GENOMIC DNA]</scope>
    <source>
        <strain evidence="2">CG17_big_fil_post_rev_8_21_14_2_50_48_46</strain>
    </source>
</reference>
<dbReference type="Proteomes" id="UP000231019">
    <property type="component" value="Unassembled WGS sequence"/>
</dbReference>
<feature type="region of interest" description="Disordered" evidence="1">
    <location>
        <begin position="1"/>
        <end position="45"/>
    </location>
</feature>
<evidence type="ECO:0000313" key="3">
    <source>
        <dbReference type="Proteomes" id="UP000231019"/>
    </source>
</evidence>
<dbReference type="AlphaFoldDB" id="A0A2M7G2Y5"/>
<protein>
    <submittedName>
        <fullName evidence="2">Uncharacterized protein</fullName>
    </submittedName>
</protein>
<gene>
    <name evidence="2" type="ORF">COW36_13765</name>
</gene>
<dbReference type="EMBL" id="PFFQ01000039">
    <property type="protein sequence ID" value="PIW16195.1"/>
    <property type="molecule type" value="Genomic_DNA"/>
</dbReference>